<sequence length="120" mass="13826">MIINNIELEDLEIYDADVMERVETSIKTAIDGIQIAETEEKENHAIFRRICDLIFACFDNIFGDNTSNKIFAGKRNVKVCMIAFSELADEVERQKKEGMELFSSIGNKYSPNRTQRRAKK</sequence>
<evidence type="ECO:0000313" key="2">
    <source>
        <dbReference type="EMBL" id="AEF56888.1"/>
    </source>
</evidence>
<feature type="domain" description="DUF6673" evidence="1">
    <location>
        <begin position="1"/>
        <end position="120"/>
    </location>
</feature>
<organism evidence="2 3">
    <name type="scientific">Clostridium phage phiCD38-2</name>
    <dbReference type="NCBI Taxonomy" id="1032362"/>
    <lineage>
        <taxon>Viruses</taxon>
        <taxon>Duplodnaviria</taxon>
        <taxon>Heunggongvirae</taxon>
        <taxon>Uroviricota</taxon>
        <taxon>Caudoviricetes</taxon>
        <taxon>Leicestervirus</taxon>
        <taxon>Leicestervirus CD382</taxon>
    </lineage>
</organism>
<proteinExistence type="predicted"/>
<dbReference type="OrthoDB" id="25136at10239"/>
<dbReference type="GeneID" id="10618624"/>
<name>F6K8R7_9CAUD</name>
<dbReference type="KEGG" id="vg:10618624"/>
<gene>
    <name evidence="2" type="ORF">phiCD38-2_gp13</name>
</gene>
<keyword evidence="3" id="KW-1185">Reference proteome</keyword>
<reference evidence="2 3" key="1">
    <citation type="journal article" date="2011" name="J. Bacteriol.">
        <title>Prophage-Stimulated Toxin Production in Clostridium difficile NAP1/027 Lysogens.</title>
        <authorList>
            <person name="Sekulovic O."/>
            <person name="Meessen-Pinard M."/>
            <person name="Fortier L.C."/>
        </authorList>
    </citation>
    <scope>NUCLEOTIDE SEQUENCE [LARGE SCALE GENOMIC DNA]</scope>
</reference>
<dbReference type="Proteomes" id="UP000009243">
    <property type="component" value="Segment"/>
</dbReference>
<dbReference type="InterPro" id="IPR046655">
    <property type="entry name" value="DUF6673"/>
</dbReference>
<dbReference type="EMBL" id="HM568888">
    <property type="protein sequence ID" value="AEF56888.1"/>
    <property type="molecule type" value="Genomic_DNA"/>
</dbReference>
<evidence type="ECO:0000259" key="1">
    <source>
        <dbReference type="Pfam" id="PF20378"/>
    </source>
</evidence>
<evidence type="ECO:0000313" key="3">
    <source>
        <dbReference type="Proteomes" id="UP000009243"/>
    </source>
</evidence>
<accession>F6K8R7</accession>
<protein>
    <recommendedName>
        <fullName evidence="1">DUF6673 domain-containing protein</fullName>
    </recommendedName>
</protein>
<dbReference type="RefSeq" id="YP_004508391.1">
    <property type="nucleotide sequence ID" value="NC_015568.1"/>
</dbReference>
<dbReference type="Pfam" id="PF20378">
    <property type="entry name" value="DUF6673"/>
    <property type="match status" value="1"/>
</dbReference>